<feature type="domain" description="Protein FecR C-terminal" evidence="3">
    <location>
        <begin position="264"/>
        <end position="330"/>
    </location>
</feature>
<dbReference type="PANTHER" id="PTHR30273:SF2">
    <property type="entry name" value="PROTEIN FECR"/>
    <property type="match status" value="1"/>
</dbReference>
<feature type="transmembrane region" description="Helical" evidence="1">
    <location>
        <begin position="87"/>
        <end position="107"/>
    </location>
</feature>
<name>A0A562U9I4_9SPHI</name>
<evidence type="ECO:0000259" key="2">
    <source>
        <dbReference type="Pfam" id="PF04773"/>
    </source>
</evidence>
<feature type="domain" description="FecR protein" evidence="2">
    <location>
        <begin position="125"/>
        <end position="216"/>
    </location>
</feature>
<evidence type="ECO:0000313" key="4">
    <source>
        <dbReference type="EMBL" id="TWJ02484.1"/>
    </source>
</evidence>
<protein>
    <submittedName>
        <fullName evidence="4">FecR family protein</fullName>
    </submittedName>
</protein>
<dbReference type="PANTHER" id="PTHR30273">
    <property type="entry name" value="PERIPLASMIC SIGNAL SENSOR AND SIGMA FACTOR ACTIVATOR FECR-RELATED"/>
    <property type="match status" value="1"/>
</dbReference>
<dbReference type="InterPro" id="IPR006860">
    <property type="entry name" value="FecR"/>
</dbReference>
<dbReference type="Pfam" id="PF04773">
    <property type="entry name" value="FecR"/>
    <property type="match status" value="1"/>
</dbReference>
<dbReference type="GO" id="GO:0016989">
    <property type="term" value="F:sigma factor antagonist activity"/>
    <property type="evidence" value="ECO:0007669"/>
    <property type="project" value="TreeGrafter"/>
</dbReference>
<comment type="caution">
    <text evidence="4">The sequence shown here is derived from an EMBL/GenBank/DDBJ whole genome shotgun (WGS) entry which is preliminary data.</text>
</comment>
<dbReference type="PIRSF" id="PIRSF018266">
    <property type="entry name" value="FecR"/>
    <property type="match status" value="1"/>
</dbReference>
<dbReference type="Gene3D" id="2.60.120.1440">
    <property type="match status" value="1"/>
</dbReference>
<evidence type="ECO:0000256" key="1">
    <source>
        <dbReference type="SAM" id="Phobius"/>
    </source>
</evidence>
<accession>A0A562U9I4</accession>
<organism evidence="4 5">
    <name type="scientific">Mucilaginibacter frigoritolerans</name>
    <dbReference type="NCBI Taxonomy" id="652788"/>
    <lineage>
        <taxon>Bacteria</taxon>
        <taxon>Pseudomonadati</taxon>
        <taxon>Bacteroidota</taxon>
        <taxon>Sphingobacteriia</taxon>
        <taxon>Sphingobacteriales</taxon>
        <taxon>Sphingobacteriaceae</taxon>
        <taxon>Mucilaginibacter</taxon>
    </lineage>
</organism>
<dbReference type="RefSeq" id="WP_144911122.1">
    <property type="nucleotide sequence ID" value="NZ_VLLI01000003.1"/>
</dbReference>
<evidence type="ECO:0000313" key="5">
    <source>
        <dbReference type="Proteomes" id="UP000317010"/>
    </source>
</evidence>
<dbReference type="Proteomes" id="UP000317010">
    <property type="component" value="Unassembled WGS sequence"/>
</dbReference>
<keyword evidence="5" id="KW-1185">Reference proteome</keyword>
<dbReference type="OrthoDB" id="645173at2"/>
<keyword evidence="1" id="KW-0472">Membrane</keyword>
<dbReference type="AlphaFoldDB" id="A0A562U9I4"/>
<evidence type="ECO:0000259" key="3">
    <source>
        <dbReference type="Pfam" id="PF16344"/>
    </source>
</evidence>
<dbReference type="Gene3D" id="3.55.50.30">
    <property type="match status" value="1"/>
</dbReference>
<sequence>MGPIGRSELKQLAKKYLNGTATPEEKELLNQWYDTIHDGDQLEVVSAEDSETDVKMRIYENLHSEIINQKLKDNAMPGNRSASIIKMIRWSAAAAVVFLFVGIAWYANKLVGKTAASGSEQVTLTTQKITKLTLADGSSVWLNAHTTFKYPNSFKGKLREVQLIEGRAFFDVKHESEHPFVVKTKTLNITVLGTSFDVRTSAKEGMTKVNVITGKVGITRPGHANEPAVMLLPKQEIVLNKMANQFVKGVTPDQVINLWCKSPLVFDQENLDNVFKAIEKQYNTHIQVADKALLNERISITLGNQRLDTIMEILSFTKHFNYKIANDSTVVIK</sequence>
<dbReference type="InterPro" id="IPR032508">
    <property type="entry name" value="FecR_C"/>
</dbReference>
<dbReference type="Pfam" id="PF16344">
    <property type="entry name" value="FecR_C"/>
    <property type="match status" value="1"/>
</dbReference>
<reference evidence="4 5" key="1">
    <citation type="submission" date="2019-07" db="EMBL/GenBank/DDBJ databases">
        <title>Genomic Encyclopedia of Archaeal and Bacterial Type Strains, Phase II (KMG-II): from individual species to whole genera.</title>
        <authorList>
            <person name="Goeker M."/>
        </authorList>
    </citation>
    <scope>NUCLEOTIDE SEQUENCE [LARGE SCALE GENOMIC DNA]</scope>
    <source>
        <strain evidence="4 5">ATCC BAA-1854</strain>
    </source>
</reference>
<gene>
    <name evidence="4" type="ORF">JN11_01457</name>
</gene>
<dbReference type="InterPro" id="IPR012373">
    <property type="entry name" value="Ferrdict_sens_TM"/>
</dbReference>
<dbReference type="EMBL" id="VLLI01000003">
    <property type="protein sequence ID" value="TWJ02484.1"/>
    <property type="molecule type" value="Genomic_DNA"/>
</dbReference>
<keyword evidence="1" id="KW-1133">Transmembrane helix</keyword>
<keyword evidence="1" id="KW-0812">Transmembrane</keyword>
<proteinExistence type="predicted"/>